<name>A0A1M6F3I0_9FLAO</name>
<sequence>MKKLGILFTASLIFAFVGCNNSNKDANSTDKLNESVEIETTIEQDEKEAPKTISVLMESKSNSTAQGEVYFSESNGVVKLEAKFKGLKPGVHAIHIHEKADCSAPDGSSAGGHWNPTHEKHGKWGDAEGYHKGDIGNLEADNDGNASITMETDQWCIGCGDDNKDILGKSVIVHEGADDFVSQPTGDAGGRVACGGVIK</sequence>
<feature type="domain" description="Superoxide dismutase copper/zinc binding" evidence="3">
    <location>
        <begin position="66"/>
        <end position="196"/>
    </location>
</feature>
<comment type="cofactor">
    <cofactor evidence="2">
        <name>Zn(2+)</name>
        <dbReference type="ChEBI" id="CHEBI:29105"/>
    </cofactor>
    <text evidence="2">Binds 1 zinc ion per subunit.</text>
</comment>
<dbReference type="InterPro" id="IPR001424">
    <property type="entry name" value="SOD_Cu_Zn_dom"/>
</dbReference>
<dbReference type="EMBL" id="FQYV01000007">
    <property type="protein sequence ID" value="SHI92220.1"/>
    <property type="molecule type" value="Genomic_DNA"/>
</dbReference>
<keyword evidence="2" id="KW-0186">Copper</keyword>
<keyword evidence="2" id="KW-0560">Oxidoreductase</keyword>
<dbReference type="GO" id="GO:0004784">
    <property type="term" value="F:superoxide dismutase activity"/>
    <property type="evidence" value="ECO:0007669"/>
    <property type="project" value="UniProtKB-EC"/>
</dbReference>
<dbReference type="STRING" id="797419.SAMN05216556_10835"/>
<accession>A0A1M6F3I0</accession>
<dbReference type="InterPro" id="IPR036423">
    <property type="entry name" value="SOD-like_Cu/Zn_dom_sf"/>
</dbReference>
<dbReference type="Gene3D" id="2.60.40.200">
    <property type="entry name" value="Superoxide dismutase, copper/zinc binding domain"/>
    <property type="match status" value="1"/>
</dbReference>
<dbReference type="EC" id="1.15.1.1" evidence="2"/>
<protein>
    <recommendedName>
        <fullName evidence="2">Superoxide dismutase [Cu-Zn]</fullName>
        <ecNumber evidence="2">1.15.1.1</ecNumber>
    </recommendedName>
</protein>
<comment type="function">
    <text evidence="2">Destroys radicals which are normally produced within the cells and which are toxic to biological systems.</text>
</comment>
<evidence type="ECO:0000256" key="2">
    <source>
        <dbReference type="RuleBase" id="RU000393"/>
    </source>
</evidence>
<keyword evidence="5" id="KW-1185">Reference proteome</keyword>
<comment type="similarity">
    <text evidence="1 2">Belongs to the Cu-Zn superoxide dismutase family.</text>
</comment>
<evidence type="ECO:0000313" key="5">
    <source>
        <dbReference type="Proteomes" id="UP000184172"/>
    </source>
</evidence>
<dbReference type="PANTHER" id="PTHR10003">
    <property type="entry name" value="SUPEROXIDE DISMUTASE CU-ZN -RELATED"/>
    <property type="match status" value="1"/>
</dbReference>
<evidence type="ECO:0000256" key="1">
    <source>
        <dbReference type="ARBA" id="ARBA00010457"/>
    </source>
</evidence>
<dbReference type="Pfam" id="PF00080">
    <property type="entry name" value="Sod_Cu"/>
    <property type="match status" value="1"/>
</dbReference>
<dbReference type="AlphaFoldDB" id="A0A1M6F3I0"/>
<keyword evidence="2" id="KW-0479">Metal-binding</keyword>
<evidence type="ECO:0000259" key="3">
    <source>
        <dbReference type="Pfam" id="PF00080"/>
    </source>
</evidence>
<keyword evidence="2" id="KW-0862">Zinc</keyword>
<organism evidence="4 5">
    <name type="scientific">Aequorivita viscosa</name>
    <dbReference type="NCBI Taxonomy" id="797419"/>
    <lineage>
        <taxon>Bacteria</taxon>
        <taxon>Pseudomonadati</taxon>
        <taxon>Bacteroidota</taxon>
        <taxon>Flavobacteriia</taxon>
        <taxon>Flavobacteriales</taxon>
        <taxon>Flavobacteriaceae</taxon>
        <taxon>Aequorivita</taxon>
    </lineage>
</organism>
<dbReference type="RefSeq" id="WP_073216576.1">
    <property type="nucleotide sequence ID" value="NZ_FNNS01000008.1"/>
</dbReference>
<dbReference type="OrthoDB" id="9792957at2"/>
<proteinExistence type="inferred from homology"/>
<dbReference type="CDD" id="cd00305">
    <property type="entry name" value="Cu-Zn_Superoxide_Dismutase"/>
    <property type="match status" value="1"/>
</dbReference>
<dbReference type="InterPro" id="IPR018152">
    <property type="entry name" value="SOD_Cu/Zn_BS"/>
</dbReference>
<dbReference type="InterPro" id="IPR024134">
    <property type="entry name" value="SOD_Cu/Zn_/chaperone"/>
</dbReference>
<gene>
    <name evidence="4" type="ORF">SAMN04487908_10734</name>
</gene>
<dbReference type="GO" id="GO:0005507">
    <property type="term" value="F:copper ion binding"/>
    <property type="evidence" value="ECO:0007669"/>
    <property type="project" value="InterPro"/>
</dbReference>
<comment type="catalytic activity">
    <reaction evidence="2">
        <text>2 superoxide + 2 H(+) = H2O2 + O2</text>
        <dbReference type="Rhea" id="RHEA:20696"/>
        <dbReference type="ChEBI" id="CHEBI:15378"/>
        <dbReference type="ChEBI" id="CHEBI:15379"/>
        <dbReference type="ChEBI" id="CHEBI:16240"/>
        <dbReference type="ChEBI" id="CHEBI:18421"/>
        <dbReference type="EC" id="1.15.1.1"/>
    </reaction>
</comment>
<dbReference type="PROSITE" id="PS00332">
    <property type="entry name" value="SOD_CU_ZN_2"/>
    <property type="match status" value="1"/>
</dbReference>
<dbReference type="PROSITE" id="PS51257">
    <property type="entry name" value="PROKAR_LIPOPROTEIN"/>
    <property type="match status" value="1"/>
</dbReference>
<comment type="cofactor">
    <cofactor evidence="2">
        <name>Cu cation</name>
        <dbReference type="ChEBI" id="CHEBI:23378"/>
    </cofactor>
    <text evidence="2">Binds 1 copper ion per subunit.</text>
</comment>
<reference evidence="5" key="1">
    <citation type="submission" date="2016-11" db="EMBL/GenBank/DDBJ databases">
        <authorList>
            <person name="Varghese N."/>
            <person name="Submissions S."/>
        </authorList>
    </citation>
    <scope>NUCLEOTIDE SEQUENCE [LARGE SCALE GENOMIC DNA]</scope>
    <source>
        <strain evidence="5">DSM 26349</strain>
    </source>
</reference>
<dbReference type="Proteomes" id="UP000184172">
    <property type="component" value="Unassembled WGS sequence"/>
</dbReference>
<evidence type="ECO:0000313" key="4">
    <source>
        <dbReference type="EMBL" id="SHI92220.1"/>
    </source>
</evidence>
<dbReference type="SUPFAM" id="SSF49329">
    <property type="entry name" value="Cu,Zn superoxide dismutase-like"/>
    <property type="match status" value="1"/>
</dbReference>